<reference evidence="8 9" key="1">
    <citation type="submission" date="2016-10" db="EMBL/GenBank/DDBJ databases">
        <authorList>
            <person name="de Groot N.N."/>
        </authorList>
    </citation>
    <scope>NUCLEOTIDE SEQUENCE [LARGE SCALE GENOMIC DNA]</scope>
    <source>
        <strain evidence="8 9">Nm146</strain>
    </source>
</reference>
<evidence type="ECO:0000259" key="7">
    <source>
        <dbReference type="PROSITE" id="PS50893"/>
    </source>
</evidence>
<keyword evidence="4" id="KW-0472">Membrane</keyword>
<dbReference type="PANTHER" id="PTHR42711">
    <property type="entry name" value="ABC TRANSPORTER ATP-BINDING PROTEIN"/>
    <property type="match status" value="1"/>
</dbReference>
<dbReference type="Gene3D" id="3.40.50.300">
    <property type="entry name" value="P-loop containing nucleotide triphosphate hydrolases"/>
    <property type="match status" value="1"/>
</dbReference>
<dbReference type="Pfam" id="PF00005">
    <property type="entry name" value="ABC_tran"/>
    <property type="match status" value="1"/>
</dbReference>
<comment type="similarity">
    <text evidence="1">Belongs to the ABC transporter superfamily.</text>
</comment>
<dbReference type="GO" id="GO:0005524">
    <property type="term" value="F:ATP binding"/>
    <property type="evidence" value="ECO:0007669"/>
    <property type="project" value="UniProtKB-KW"/>
</dbReference>
<evidence type="ECO:0000256" key="1">
    <source>
        <dbReference type="ARBA" id="ARBA00005417"/>
    </source>
</evidence>
<protein>
    <submittedName>
        <fullName evidence="8">ABC-2 type transport system ATP-binding protein</fullName>
    </submittedName>
</protein>
<proteinExistence type="inferred from homology"/>
<feature type="domain" description="ABC transporter" evidence="7">
    <location>
        <begin position="24"/>
        <end position="253"/>
    </location>
</feature>
<keyword evidence="4" id="KW-1003">Cell membrane</keyword>
<dbReference type="Proteomes" id="UP000199561">
    <property type="component" value="Unassembled WGS sequence"/>
</dbReference>
<keyword evidence="5" id="KW-0547">Nucleotide-binding</keyword>
<dbReference type="SMART" id="SM00382">
    <property type="entry name" value="AAA"/>
    <property type="match status" value="1"/>
</dbReference>
<dbReference type="RefSeq" id="WP_090671063.1">
    <property type="nucleotide sequence ID" value="NZ_FOUF01000026.1"/>
</dbReference>
<dbReference type="InterPro" id="IPR050763">
    <property type="entry name" value="ABC_transporter_ATP-binding"/>
</dbReference>
<dbReference type="InterPro" id="IPR003439">
    <property type="entry name" value="ABC_transporter-like_ATP-bd"/>
</dbReference>
<evidence type="ECO:0000256" key="3">
    <source>
        <dbReference type="ARBA" id="ARBA00022458"/>
    </source>
</evidence>
<dbReference type="EMBL" id="FOUF01000026">
    <property type="protein sequence ID" value="SFM67738.1"/>
    <property type="molecule type" value="Genomic_DNA"/>
</dbReference>
<evidence type="ECO:0000313" key="9">
    <source>
        <dbReference type="Proteomes" id="UP000199561"/>
    </source>
</evidence>
<organism evidence="8 9">
    <name type="scientific">Nitrosomonas nitrosa</name>
    <dbReference type="NCBI Taxonomy" id="52442"/>
    <lineage>
        <taxon>Bacteria</taxon>
        <taxon>Pseudomonadati</taxon>
        <taxon>Pseudomonadota</taxon>
        <taxon>Betaproteobacteria</taxon>
        <taxon>Nitrosomonadales</taxon>
        <taxon>Nitrosomonadaceae</taxon>
        <taxon>Nitrosomonas</taxon>
    </lineage>
</organism>
<keyword evidence="6 8" id="KW-0067">ATP-binding</keyword>
<keyword evidence="3" id="KW-0536">Nodulation</keyword>
<keyword evidence="2" id="KW-0813">Transport</keyword>
<dbReference type="InterPro" id="IPR003593">
    <property type="entry name" value="AAA+_ATPase"/>
</dbReference>
<dbReference type="STRING" id="52442.SAMN05421880_12640"/>
<evidence type="ECO:0000256" key="6">
    <source>
        <dbReference type="ARBA" id="ARBA00022840"/>
    </source>
</evidence>
<dbReference type="GO" id="GO:0016887">
    <property type="term" value="F:ATP hydrolysis activity"/>
    <property type="evidence" value="ECO:0007669"/>
    <property type="project" value="InterPro"/>
</dbReference>
<keyword evidence="9" id="KW-1185">Reference proteome</keyword>
<dbReference type="PANTHER" id="PTHR42711:SF5">
    <property type="entry name" value="ABC TRANSPORTER ATP-BINDING PROTEIN NATA"/>
    <property type="match status" value="1"/>
</dbReference>
<dbReference type="SUPFAM" id="SSF52540">
    <property type="entry name" value="P-loop containing nucleoside triphosphate hydrolases"/>
    <property type="match status" value="1"/>
</dbReference>
<name>A0A1I4ST75_9PROT</name>
<gene>
    <name evidence="8" type="ORF">SAMN05421880_12640</name>
</gene>
<evidence type="ECO:0000256" key="2">
    <source>
        <dbReference type="ARBA" id="ARBA00022448"/>
    </source>
</evidence>
<dbReference type="InterPro" id="IPR027417">
    <property type="entry name" value="P-loop_NTPase"/>
</dbReference>
<accession>A0A1I4ST75</accession>
<sequence>MINSESSLENASTRVQEVVSDVTVTAHNLSRRFGNHSAVRKVDLELKRSEVLGLLGPNGAGKSTTMQMLTGNLAPTSGSVQICGVDLIKNPLGAKRHIGYLPENPPLYKELTVDEYLQFAARLHNVDLSKTNDVLIDVKRRCGLEGIGKRLISALSKGFQQRVGIAQAIIHRPEVIILDEPSVGLDPNQIREIRDLIKELGKSCSIILSTHNLSEVESVCDRVKIMNHGVVVYSTALAELKQKALNLEQIFEQYTLKNE</sequence>
<evidence type="ECO:0000256" key="4">
    <source>
        <dbReference type="ARBA" id="ARBA00022475"/>
    </source>
</evidence>
<dbReference type="CDD" id="cd03230">
    <property type="entry name" value="ABC_DR_subfamily_A"/>
    <property type="match status" value="1"/>
</dbReference>
<dbReference type="AlphaFoldDB" id="A0A1I4ST75"/>
<dbReference type="PROSITE" id="PS50893">
    <property type="entry name" value="ABC_TRANSPORTER_2"/>
    <property type="match status" value="1"/>
</dbReference>
<evidence type="ECO:0000313" key="8">
    <source>
        <dbReference type="EMBL" id="SFM67738.1"/>
    </source>
</evidence>
<evidence type="ECO:0000256" key="5">
    <source>
        <dbReference type="ARBA" id="ARBA00022741"/>
    </source>
</evidence>